<proteinExistence type="predicted"/>
<dbReference type="HOGENOM" id="CLU_108922_0_0_5"/>
<dbReference type="InterPro" id="IPR036388">
    <property type="entry name" value="WH-like_DNA-bd_sf"/>
</dbReference>
<dbReference type="eggNOG" id="COG2442">
    <property type="taxonomic scope" value="Bacteria"/>
</dbReference>
<organism evidence="2">
    <name type="scientific">Caulobacter sp. (strain K31)</name>
    <dbReference type="NCBI Taxonomy" id="366602"/>
    <lineage>
        <taxon>Bacteria</taxon>
        <taxon>Pseudomonadati</taxon>
        <taxon>Pseudomonadota</taxon>
        <taxon>Alphaproteobacteria</taxon>
        <taxon>Caulobacterales</taxon>
        <taxon>Caulobacteraceae</taxon>
        <taxon>Caulobacter</taxon>
    </lineage>
</organism>
<dbReference type="EMBL" id="CP000927">
    <property type="protein sequence ID" value="ABZ71147.1"/>
    <property type="molecule type" value="Genomic_DNA"/>
</dbReference>
<sequence>MEIRMPTIGKLTVQEAGFVLNRPSKTLNRAIDRDILVKKKSASGQRLLGHAELRYLCLATELEKSLTPQGRRRIYTAIKGLPRGSHRLAFGPLNLEFEAIDKTLDARVDRLSAIRNVVEHKAGREPLLKGTTIPVHVIAALARGQSSAEIREDYPSLSDDQVQAAIDYASVYPKPGRPYPERSLKRMLAGAAAAGVFDPTPDAGDEDEPLSPALFG</sequence>
<name>B0T6T2_CAUSK</name>
<accession>B0T6T2</accession>
<feature type="region of interest" description="Disordered" evidence="1">
    <location>
        <begin position="195"/>
        <end position="216"/>
    </location>
</feature>
<dbReference type="InterPro" id="IPR007367">
    <property type="entry name" value="DUF433"/>
</dbReference>
<dbReference type="SUPFAM" id="SSF46689">
    <property type="entry name" value="Homeodomain-like"/>
    <property type="match status" value="1"/>
</dbReference>
<evidence type="ECO:0000256" key="1">
    <source>
        <dbReference type="SAM" id="MobiDB-lite"/>
    </source>
</evidence>
<dbReference type="KEGG" id="cak:Caul_2019"/>
<dbReference type="AlphaFoldDB" id="B0T6T2"/>
<dbReference type="Pfam" id="PF04255">
    <property type="entry name" value="DUF433"/>
    <property type="match status" value="1"/>
</dbReference>
<dbReference type="InterPro" id="IPR009057">
    <property type="entry name" value="Homeodomain-like_sf"/>
</dbReference>
<dbReference type="OrthoDB" id="200074at2"/>
<dbReference type="Gene3D" id="1.10.10.10">
    <property type="entry name" value="Winged helix-like DNA-binding domain superfamily/Winged helix DNA-binding domain"/>
    <property type="match status" value="1"/>
</dbReference>
<evidence type="ECO:0000313" key="2">
    <source>
        <dbReference type="EMBL" id="ABZ71147.1"/>
    </source>
</evidence>
<protein>
    <recommendedName>
        <fullName evidence="3">DUF433 domain-containing protein</fullName>
    </recommendedName>
</protein>
<gene>
    <name evidence="2" type="ordered locus">Caul_2019</name>
</gene>
<reference evidence="2" key="1">
    <citation type="submission" date="2008-01" db="EMBL/GenBank/DDBJ databases">
        <title>Complete sequence of chromosome of Caulobacter sp. K31.</title>
        <authorList>
            <consortium name="US DOE Joint Genome Institute"/>
            <person name="Copeland A."/>
            <person name="Lucas S."/>
            <person name="Lapidus A."/>
            <person name="Barry K."/>
            <person name="Glavina del Rio T."/>
            <person name="Dalin E."/>
            <person name="Tice H."/>
            <person name="Pitluck S."/>
            <person name="Bruce D."/>
            <person name="Goodwin L."/>
            <person name="Thompson L.S."/>
            <person name="Brettin T."/>
            <person name="Detter J.C."/>
            <person name="Han C."/>
            <person name="Schmutz J."/>
            <person name="Larimer F."/>
            <person name="Land M."/>
            <person name="Hauser L."/>
            <person name="Kyrpides N."/>
            <person name="Kim E."/>
            <person name="Stephens C."/>
            <person name="Richardson P."/>
        </authorList>
    </citation>
    <scope>NUCLEOTIDE SEQUENCE [LARGE SCALE GENOMIC DNA]</scope>
    <source>
        <strain evidence="2">K31</strain>
    </source>
</reference>
<evidence type="ECO:0008006" key="3">
    <source>
        <dbReference type="Google" id="ProtNLM"/>
    </source>
</evidence>